<evidence type="ECO:0000313" key="2">
    <source>
        <dbReference type="Proteomes" id="UP000075420"/>
    </source>
</evidence>
<sequence length="211" mass="24079">MLPGESRAALLRRAKWTPGDRIEVSFLDGSPSLHARVKRFAQEWTAPGMANLELVFRSGVASTPIRISFRYRGYWSAIGTECFLIQDRMQPTMNYGGFTDATPDAEVRRVVLHEFGHALGLIHEHQSPAAGIRWNEQQVYKDLSGPPNRWDPETIYRNVLAVQADTNYTEFDRRSIMIYPIPASWTLDGFSVGWTSELSPTDRSFIRQQYP</sequence>
<evidence type="ECO:0000313" key="1">
    <source>
        <dbReference type="EMBL" id="KYF58933.1"/>
    </source>
</evidence>
<accession>A0A150PTF5</accession>
<evidence type="ECO:0008006" key="3">
    <source>
        <dbReference type="Google" id="ProtNLM"/>
    </source>
</evidence>
<proteinExistence type="predicted"/>
<gene>
    <name evidence="1" type="ORF">BE08_35345</name>
</gene>
<dbReference type="AlphaFoldDB" id="A0A150PTF5"/>
<name>A0A150PTF5_SORCE</name>
<protein>
    <recommendedName>
        <fullName evidence="3">Peptidase metallopeptidase domain-containing protein</fullName>
    </recommendedName>
</protein>
<dbReference type="Proteomes" id="UP000075420">
    <property type="component" value="Unassembled WGS sequence"/>
</dbReference>
<dbReference type="InterPro" id="IPR024079">
    <property type="entry name" value="MetalloPept_cat_dom_sf"/>
</dbReference>
<dbReference type="EMBL" id="JELY01000565">
    <property type="protein sequence ID" value="KYF58933.1"/>
    <property type="molecule type" value="Genomic_DNA"/>
</dbReference>
<reference evidence="1 2" key="1">
    <citation type="submission" date="2014-02" db="EMBL/GenBank/DDBJ databases">
        <title>The small core and large imbalanced accessory genome model reveals a collaborative survival strategy of Sorangium cellulosum strains in nature.</title>
        <authorList>
            <person name="Han K."/>
            <person name="Peng R."/>
            <person name="Blom J."/>
            <person name="Li Y.-Z."/>
        </authorList>
    </citation>
    <scope>NUCLEOTIDE SEQUENCE [LARGE SCALE GENOMIC DNA]</scope>
    <source>
        <strain evidence="1 2">So0157-25</strain>
    </source>
</reference>
<dbReference type="SUPFAM" id="SSF55486">
    <property type="entry name" value="Metalloproteases ('zincins'), catalytic domain"/>
    <property type="match status" value="1"/>
</dbReference>
<comment type="caution">
    <text evidence="1">The sequence shown here is derived from an EMBL/GenBank/DDBJ whole genome shotgun (WGS) entry which is preliminary data.</text>
</comment>
<dbReference type="Gene3D" id="3.40.390.10">
    <property type="entry name" value="Collagenase (Catalytic Domain)"/>
    <property type="match status" value="1"/>
</dbReference>
<organism evidence="1 2">
    <name type="scientific">Sorangium cellulosum</name>
    <name type="common">Polyangium cellulosum</name>
    <dbReference type="NCBI Taxonomy" id="56"/>
    <lineage>
        <taxon>Bacteria</taxon>
        <taxon>Pseudomonadati</taxon>
        <taxon>Myxococcota</taxon>
        <taxon>Polyangia</taxon>
        <taxon>Polyangiales</taxon>
        <taxon>Polyangiaceae</taxon>
        <taxon>Sorangium</taxon>
    </lineage>
</organism>
<dbReference type="GO" id="GO:0008237">
    <property type="term" value="F:metallopeptidase activity"/>
    <property type="evidence" value="ECO:0007669"/>
    <property type="project" value="InterPro"/>
</dbReference>